<evidence type="ECO:0000313" key="2">
    <source>
        <dbReference type="Proteomes" id="UP000756346"/>
    </source>
</evidence>
<dbReference type="GeneID" id="70192440"/>
<evidence type="ECO:0000313" key="1">
    <source>
        <dbReference type="EMBL" id="KAH7016229.1"/>
    </source>
</evidence>
<dbReference type="Proteomes" id="UP000756346">
    <property type="component" value="Unassembled WGS sequence"/>
</dbReference>
<name>A0A9P8XUL7_9PEZI</name>
<dbReference type="EMBL" id="JAGTJQ010000012">
    <property type="protein sequence ID" value="KAH7016229.1"/>
    <property type="molecule type" value="Genomic_DNA"/>
</dbReference>
<reference evidence="1" key="1">
    <citation type="journal article" date="2021" name="Nat. Commun.">
        <title>Genetic determinants of endophytism in the Arabidopsis root mycobiome.</title>
        <authorList>
            <person name="Mesny F."/>
            <person name="Miyauchi S."/>
            <person name="Thiergart T."/>
            <person name="Pickel B."/>
            <person name="Atanasova L."/>
            <person name="Karlsson M."/>
            <person name="Huettel B."/>
            <person name="Barry K.W."/>
            <person name="Haridas S."/>
            <person name="Chen C."/>
            <person name="Bauer D."/>
            <person name="Andreopoulos W."/>
            <person name="Pangilinan J."/>
            <person name="LaButti K."/>
            <person name="Riley R."/>
            <person name="Lipzen A."/>
            <person name="Clum A."/>
            <person name="Drula E."/>
            <person name="Henrissat B."/>
            <person name="Kohler A."/>
            <person name="Grigoriev I.V."/>
            <person name="Martin F.M."/>
            <person name="Hacquard S."/>
        </authorList>
    </citation>
    <scope>NUCLEOTIDE SEQUENCE</scope>
    <source>
        <strain evidence="1">MPI-CAGE-CH-0230</strain>
    </source>
</reference>
<sequence>MVTRLCAVCVLPTSASHTAGASKIDKFYTGTLGGHHLQPFSSSTTYIMTASSYLKSATSALDLLLTNNPLLQALHHRQSASAQPTSQP</sequence>
<dbReference type="AlphaFoldDB" id="A0A9P8XUL7"/>
<proteinExistence type="predicted"/>
<keyword evidence="2" id="KW-1185">Reference proteome</keyword>
<organism evidence="1 2">
    <name type="scientific">Microdochium trichocladiopsis</name>
    <dbReference type="NCBI Taxonomy" id="1682393"/>
    <lineage>
        <taxon>Eukaryota</taxon>
        <taxon>Fungi</taxon>
        <taxon>Dikarya</taxon>
        <taxon>Ascomycota</taxon>
        <taxon>Pezizomycotina</taxon>
        <taxon>Sordariomycetes</taxon>
        <taxon>Xylariomycetidae</taxon>
        <taxon>Xylariales</taxon>
        <taxon>Microdochiaceae</taxon>
        <taxon>Microdochium</taxon>
    </lineage>
</organism>
<comment type="caution">
    <text evidence="1">The sequence shown here is derived from an EMBL/GenBank/DDBJ whole genome shotgun (WGS) entry which is preliminary data.</text>
</comment>
<accession>A0A9P8XUL7</accession>
<protein>
    <submittedName>
        <fullName evidence="1">Uncharacterized protein</fullName>
    </submittedName>
</protein>
<gene>
    <name evidence="1" type="ORF">B0I36DRAFT_43839</name>
</gene>
<dbReference type="RefSeq" id="XP_046005853.1">
    <property type="nucleotide sequence ID" value="XM_046162894.1"/>
</dbReference>